<keyword evidence="2" id="KW-0812">Transmembrane</keyword>
<dbReference type="EMBL" id="CP017607">
    <property type="protein sequence ID" value="ATW30809.1"/>
    <property type="molecule type" value="Genomic_DNA"/>
</dbReference>
<feature type="region of interest" description="Disordered" evidence="1">
    <location>
        <begin position="691"/>
        <end position="715"/>
    </location>
</feature>
<dbReference type="InterPro" id="IPR003688">
    <property type="entry name" value="TraG/VirD4"/>
</dbReference>
<organism evidence="3 4">
    <name type="scientific">Candidatus Williamhamiltonella defendens</name>
    <dbReference type="NCBI Taxonomy" id="138072"/>
    <lineage>
        <taxon>Bacteria</taxon>
        <taxon>Pseudomonadati</taxon>
        <taxon>Pseudomonadota</taxon>
        <taxon>Gammaproteobacteria</taxon>
        <taxon>Enterobacterales</taxon>
        <taxon>Enterobacteriaceae</taxon>
        <taxon>aphid secondary symbionts</taxon>
        <taxon>Candidatus Williamhamiltonella</taxon>
    </lineage>
</organism>
<feature type="compositionally biased region" description="Basic and acidic residues" evidence="1">
    <location>
        <begin position="695"/>
        <end position="715"/>
    </location>
</feature>
<dbReference type="InterPro" id="IPR048176">
    <property type="entry name" value="TrbC"/>
</dbReference>
<evidence type="ECO:0000256" key="1">
    <source>
        <dbReference type="SAM" id="MobiDB-lite"/>
    </source>
</evidence>
<dbReference type="AlphaFoldDB" id="A0A2D3T4T3"/>
<feature type="transmembrane region" description="Helical" evidence="2">
    <location>
        <begin position="35"/>
        <end position="64"/>
    </location>
</feature>
<evidence type="ECO:0000313" key="4">
    <source>
        <dbReference type="Proteomes" id="UP000230008"/>
    </source>
</evidence>
<reference evidence="4" key="1">
    <citation type="submission" date="2016-10" db="EMBL/GenBank/DDBJ databases">
        <authorList>
            <person name="Chevignon G."/>
        </authorList>
    </citation>
    <scope>NUCLEOTIDE SEQUENCE [LARGE SCALE GENOMIC DNA]</scope>
    <source>
        <strain evidence="4">A2C</strain>
        <plasmid evidence="4">phda2c.1</plasmid>
    </source>
</reference>
<dbReference type="InterPro" id="IPR027417">
    <property type="entry name" value="P-loop_NTPase"/>
</dbReference>
<keyword evidence="3" id="KW-0614">Plasmid</keyword>
<gene>
    <name evidence="3" type="ORF">BJP41_10035</name>
</gene>
<evidence type="ECO:0000256" key="2">
    <source>
        <dbReference type="SAM" id="Phobius"/>
    </source>
</evidence>
<dbReference type="Proteomes" id="UP000230008">
    <property type="component" value="Plasmid pHDA2C.1"/>
</dbReference>
<dbReference type="Gene3D" id="3.40.50.300">
    <property type="entry name" value="P-loop containing nucleotide triphosphate hydrolases"/>
    <property type="match status" value="2"/>
</dbReference>
<keyword evidence="2" id="KW-1133">Transmembrane helix</keyword>
<dbReference type="Pfam" id="PF02534">
    <property type="entry name" value="T4SS-DNA_transf"/>
    <property type="match status" value="1"/>
</dbReference>
<geneLocation type="plasmid" evidence="4">
    <name>phda2c.1</name>
</geneLocation>
<protein>
    <submittedName>
        <fullName evidence="3">Conjugal transfer protein TrbC</fullName>
    </submittedName>
</protein>
<name>A0A2D3T4T3_9ENTR</name>
<reference evidence="4" key="2">
    <citation type="submission" date="2017-11" db="EMBL/GenBank/DDBJ databases">
        <title>PacBio sequencing of new strain of the secondary endosymbiont Candidatus Hamiltonella defensa.</title>
        <authorList>
            <person name="Strand M.R."/>
            <person name="Oliver K."/>
        </authorList>
    </citation>
    <scope>NUCLEOTIDE SEQUENCE [LARGE SCALE GENOMIC DNA]</scope>
    <source>
        <strain evidence="4">A2C</strain>
        <plasmid evidence="4">phda2c.1</plasmid>
    </source>
</reference>
<proteinExistence type="predicted"/>
<dbReference type="NCBIfam" id="NF041447">
    <property type="entry name" value="TrbC_conju"/>
    <property type="match status" value="1"/>
</dbReference>
<accession>A0A2D3T4T3</accession>
<sequence length="715" mass="80610">MNKRPSSLDRHRINRPVFNPSLTDTVLSPTGVQSVLLLVLVAGCLWPVTLLIGLPACVILLIIFCDRPFRMPIRLPTDIGGPDLTTEREGFKARKGGSGLFSFITRTRHCEQAAGILCLGYARGKSLARELWLNLDDALRHIQLIATTGAGKTEAILSVYLNALCWGRGMCLSDGKAENKLAFAVWSLARRFGREDDVYVLNFLTAGNSKFSNLMKDNTSRPQSNSINLFANASETFIIQLMDSLLPKVGSNENGWQEKAKAMIAALIYALCYKREKDGLFLSQRVIQDYLPLRKIVTLYQEAKKNHWHEEGYKPLEHYLNTLAGFDMALIDSPSEWSKTVWEQHGFLIQQFTRMLSLFNDIYGQVFPQGAGDIDLKDVLHNDRILVVLIPALELSNPEAATLGKLYISGLRMTLSQDLGGQLEGKREDVLLSQKFAQKFPYPIIFDELGAYFASGLDKMAAQMRSLQYMLMIAAQDVQSMMDKSMREFLTVSANQRTKWFMALEDAQDTFNLIRSAAGKGYYSELSSVKRKGSLSGSRYEDADTHHIRERDNIELTELKALNKGEGVIVFQDAVVRSAAIFIPDEEKLSSKLPMRINRFIELKRPDFDALCEVVPELRHQGAAFKQEVNGILKKLEQPPQKKARMEDKTLMSVATLALNLDNRNDLSYTPEERGILLFEAARHALKKTQGQYTMEKEPKEIALDDLKKTSPEKY</sequence>
<dbReference type="RefSeq" id="WP_100103777.1">
    <property type="nucleotide sequence ID" value="NZ_CAWNMT010000002.1"/>
</dbReference>
<dbReference type="SUPFAM" id="SSF52540">
    <property type="entry name" value="P-loop containing nucleoside triphosphate hydrolases"/>
    <property type="match status" value="1"/>
</dbReference>
<evidence type="ECO:0000313" key="3">
    <source>
        <dbReference type="EMBL" id="ATW30809.1"/>
    </source>
</evidence>
<dbReference type="GO" id="GO:0016020">
    <property type="term" value="C:membrane"/>
    <property type="evidence" value="ECO:0007669"/>
    <property type="project" value="InterPro"/>
</dbReference>
<keyword evidence="2" id="KW-0472">Membrane</keyword>